<dbReference type="OrthoDB" id="411211at2759"/>
<evidence type="ECO:0000313" key="2">
    <source>
        <dbReference type="EMBL" id="CAD5206691.1"/>
    </source>
</evidence>
<proteinExistence type="inferred from homology"/>
<dbReference type="Proteomes" id="UP000783686">
    <property type="component" value="Unassembled WGS sequence"/>
</dbReference>
<name>A0A811JTA7_9BILA</name>
<dbReference type="InterPro" id="IPR005373">
    <property type="entry name" value="PHAF1"/>
</dbReference>
<dbReference type="GO" id="GO:0005802">
    <property type="term" value="C:trans-Golgi network"/>
    <property type="evidence" value="ECO:0007669"/>
    <property type="project" value="TreeGrafter"/>
</dbReference>
<keyword evidence="3" id="KW-1185">Reference proteome</keyword>
<dbReference type="InterPro" id="IPR039156">
    <property type="entry name" value="PHAF1/BROMI"/>
</dbReference>
<dbReference type="AlphaFoldDB" id="A0A811JTA7"/>
<dbReference type="PANTHER" id="PTHR13465:SF2">
    <property type="entry name" value="PHAGOSOME ASSEMBLY FACTOR 1"/>
    <property type="match status" value="1"/>
</dbReference>
<dbReference type="Proteomes" id="UP000614601">
    <property type="component" value="Unassembled WGS sequence"/>
</dbReference>
<protein>
    <submittedName>
        <fullName evidence="2">Uncharacterized protein</fullName>
    </submittedName>
</protein>
<accession>A0A811JTA7</accession>
<dbReference type="Pfam" id="PF03676">
    <property type="entry name" value="PHAF1"/>
    <property type="match status" value="1"/>
</dbReference>
<dbReference type="EMBL" id="CAJFDH010000001">
    <property type="protein sequence ID" value="CAD5206691.1"/>
    <property type="molecule type" value="Genomic_DNA"/>
</dbReference>
<dbReference type="GO" id="GO:0043001">
    <property type="term" value="P:Golgi to plasma membrane protein transport"/>
    <property type="evidence" value="ECO:0007669"/>
    <property type="project" value="TreeGrafter"/>
</dbReference>
<organism evidence="2 3">
    <name type="scientific">Bursaphelenchus okinawaensis</name>
    <dbReference type="NCBI Taxonomy" id="465554"/>
    <lineage>
        <taxon>Eukaryota</taxon>
        <taxon>Metazoa</taxon>
        <taxon>Ecdysozoa</taxon>
        <taxon>Nematoda</taxon>
        <taxon>Chromadorea</taxon>
        <taxon>Rhabditida</taxon>
        <taxon>Tylenchina</taxon>
        <taxon>Tylenchomorpha</taxon>
        <taxon>Aphelenchoidea</taxon>
        <taxon>Aphelenchoididae</taxon>
        <taxon>Bursaphelenchus</taxon>
    </lineage>
</organism>
<reference evidence="2" key="1">
    <citation type="submission" date="2020-09" db="EMBL/GenBank/DDBJ databases">
        <authorList>
            <person name="Kikuchi T."/>
        </authorList>
    </citation>
    <scope>NUCLEOTIDE SEQUENCE</scope>
    <source>
        <strain evidence="2">SH1</strain>
    </source>
</reference>
<sequence>MTRQIRVRLAAQQVIVSSIWSLIATFQDVLFDAKTREVIKLVLHTNIPGHYNFGFYSRAFFEIECVASEDFEEDSVVIKTDSKLVDFINIFEDKTPVVVNRAPGSEGENPFGSTFCYGTDGTIIEVLDNGYISSLTLYRAGLSQKNDRRSDDEISKDSQSS</sequence>
<gene>
    <name evidence="2" type="ORF">BOKJ2_LOCUS1375</name>
</gene>
<evidence type="ECO:0000313" key="3">
    <source>
        <dbReference type="Proteomes" id="UP000614601"/>
    </source>
</evidence>
<evidence type="ECO:0000256" key="1">
    <source>
        <dbReference type="ARBA" id="ARBA00024339"/>
    </source>
</evidence>
<dbReference type="EMBL" id="CAJFCW020000001">
    <property type="protein sequence ID" value="CAG9082791.1"/>
    <property type="molecule type" value="Genomic_DNA"/>
</dbReference>
<dbReference type="PANTHER" id="PTHR13465">
    <property type="entry name" value="UPF0183 PROTEIN"/>
    <property type="match status" value="1"/>
</dbReference>
<comment type="caution">
    <text evidence="2">The sequence shown here is derived from an EMBL/GenBank/DDBJ whole genome shotgun (WGS) entry which is preliminary data.</text>
</comment>
<comment type="similarity">
    <text evidence="1">Belongs to the PHAF1 family.</text>
</comment>